<evidence type="ECO:0000256" key="3">
    <source>
        <dbReference type="ARBA" id="ARBA00012856"/>
    </source>
</evidence>
<dbReference type="InterPro" id="IPR024072">
    <property type="entry name" value="DHFR-like_dom_sf"/>
</dbReference>
<dbReference type="FunFam" id="3.40.430.10:FF:000001">
    <property type="entry name" value="Dihydrofolate reductase"/>
    <property type="match status" value="1"/>
</dbReference>
<comment type="caution">
    <text evidence="11">The sequence shown here is derived from an EMBL/GenBank/DDBJ whole genome shotgun (WGS) entry which is preliminary data.</text>
</comment>
<evidence type="ECO:0000259" key="10">
    <source>
        <dbReference type="PROSITE" id="PS51330"/>
    </source>
</evidence>
<dbReference type="GO" id="GO:0046452">
    <property type="term" value="P:dihydrofolate metabolic process"/>
    <property type="evidence" value="ECO:0007669"/>
    <property type="project" value="TreeGrafter"/>
</dbReference>
<sequence>MYSLMVAFDENQVIGYQNGMPWHLPNDLKYFKKVTTGKPIVMGRKTFESIGRPLPNRENIIMTRDENYQQEGCTIIHSWDELERFNDHDEIIIIGGAQLFEKAIDFVDRMYVTIIHETFEGDTYFPKVNWNHWEEVSNQKGIVDEKNKHEHDFYVYERK</sequence>
<feature type="domain" description="DHFR" evidence="10">
    <location>
        <begin position="1"/>
        <end position="158"/>
    </location>
</feature>
<proteinExistence type="inferred from homology"/>
<evidence type="ECO:0000256" key="4">
    <source>
        <dbReference type="ARBA" id="ARBA00022563"/>
    </source>
</evidence>
<dbReference type="GO" id="GO:0046655">
    <property type="term" value="P:folic acid metabolic process"/>
    <property type="evidence" value="ECO:0007669"/>
    <property type="project" value="TreeGrafter"/>
</dbReference>
<dbReference type="PIRSF" id="PIRSF000194">
    <property type="entry name" value="DHFR"/>
    <property type="match status" value="1"/>
</dbReference>
<organism evidence="11 12">
    <name type="scientific">Allobacillus salarius</name>
    <dbReference type="NCBI Taxonomy" id="1955272"/>
    <lineage>
        <taxon>Bacteria</taxon>
        <taxon>Bacillati</taxon>
        <taxon>Bacillota</taxon>
        <taxon>Bacilli</taxon>
        <taxon>Bacillales</taxon>
        <taxon>Bacillaceae</taxon>
        <taxon>Allobacillus</taxon>
    </lineage>
</organism>
<keyword evidence="12" id="KW-1185">Reference proteome</keyword>
<dbReference type="UniPathway" id="UPA00077">
    <property type="reaction ID" value="UER00158"/>
</dbReference>
<evidence type="ECO:0000256" key="5">
    <source>
        <dbReference type="ARBA" id="ARBA00022857"/>
    </source>
</evidence>
<dbReference type="PROSITE" id="PS00075">
    <property type="entry name" value="DHFR_1"/>
    <property type="match status" value="1"/>
</dbReference>
<evidence type="ECO:0000256" key="2">
    <source>
        <dbReference type="ARBA" id="ARBA00009539"/>
    </source>
</evidence>
<dbReference type="PROSITE" id="PS51330">
    <property type="entry name" value="DHFR_2"/>
    <property type="match status" value="1"/>
</dbReference>
<dbReference type="GO" id="GO:0004146">
    <property type="term" value="F:dihydrofolate reductase activity"/>
    <property type="evidence" value="ECO:0007669"/>
    <property type="project" value="UniProtKB-EC"/>
</dbReference>
<evidence type="ECO:0000256" key="9">
    <source>
        <dbReference type="RuleBase" id="RU004474"/>
    </source>
</evidence>
<name>A0A556PT08_9BACI</name>
<dbReference type="PANTHER" id="PTHR48069:SF3">
    <property type="entry name" value="DIHYDROFOLATE REDUCTASE"/>
    <property type="match status" value="1"/>
</dbReference>
<dbReference type="GO" id="GO:0005829">
    <property type="term" value="C:cytosol"/>
    <property type="evidence" value="ECO:0007669"/>
    <property type="project" value="TreeGrafter"/>
</dbReference>
<comment type="pathway">
    <text evidence="1 8">Cofactor biosynthesis; tetrahydrofolate biosynthesis; 5,6,7,8-tetrahydrofolate from 7,8-dihydrofolate: step 1/1.</text>
</comment>
<dbReference type="RefSeq" id="WP_144087279.1">
    <property type="nucleotide sequence ID" value="NZ_VMHE01000001.1"/>
</dbReference>
<dbReference type="InterPro" id="IPR001796">
    <property type="entry name" value="DHFR_dom"/>
</dbReference>
<dbReference type="GO" id="GO:0070401">
    <property type="term" value="F:NADP+ binding"/>
    <property type="evidence" value="ECO:0007669"/>
    <property type="project" value="UniProtKB-ARBA"/>
</dbReference>
<evidence type="ECO:0000256" key="8">
    <source>
        <dbReference type="PIRNR" id="PIRNR000194"/>
    </source>
</evidence>
<dbReference type="GO" id="GO:0006730">
    <property type="term" value="P:one-carbon metabolic process"/>
    <property type="evidence" value="ECO:0007669"/>
    <property type="project" value="UniProtKB-KW"/>
</dbReference>
<dbReference type="OrthoDB" id="9804315at2"/>
<gene>
    <name evidence="11" type="ORF">FPQ13_00165</name>
</gene>
<evidence type="ECO:0000313" key="12">
    <source>
        <dbReference type="Proteomes" id="UP000316425"/>
    </source>
</evidence>
<dbReference type="CDD" id="cd00209">
    <property type="entry name" value="DHFR"/>
    <property type="match status" value="1"/>
</dbReference>
<dbReference type="Proteomes" id="UP000316425">
    <property type="component" value="Unassembled WGS sequence"/>
</dbReference>
<comment type="function">
    <text evidence="7 8">Key enzyme in folate metabolism. Catalyzes an essential reaction for de novo glycine and purine synthesis, and for DNA precursor synthesis.</text>
</comment>
<reference evidence="11 12" key="1">
    <citation type="submission" date="2019-07" db="EMBL/GenBank/DDBJ databases">
        <title>Allobacillus sp. nov. SKP isolated from shrimp paste of Euphausiacea.</title>
        <authorList>
            <person name="Kanchanasin P."/>
            <person name="Tanasupawat S."/>
            <person name="Shi W."/>
            <person name="Wu L."/>
            <person name="Ma J."/>
        </authorList>
    </citation>
    <scope>NUCLEOTIDE SEQUENCE [LARGE SCALE GENOMIC DNA]</scope>
    <source>
        <strain evidence="11 12">SKP4-8</strain>
    </source>
</reference>
<dbReference type="InterPro" id="IPR012259">
    <property type="entry name" value="DHFR"/>
</dbReference>
<evidence type="ECO:0000256" key="6">
    <source>
        <dbReference type="ARBA" id="ARBA00023002"/>
    </source>
</evidence>
<dbReference type="EC" id="1.5.1.3" evidence="3 8"/>
<dbReference type="GO" id="GO:0046654">
    <property type="term" value="P:tetrahydrofolate biosynthetic process"/>
    <property type="evidence" value="ECO:0007669"/>
    <property type="project" value="UniProtKB-UniPathway"/>
</dbReference>
<dbReference type="InterPro" id="IPR017925">
    <property type="entry name" value="DHFR_CS"/>
</dbReference>
<dbReference type="PRINTS" id="PR00070">
    <property type="entry name" value="DHFR"/>
</dbReference>
<dbReference type="Gene3D" id="3.40.430.10">
    <property type="entry name" value="Dihydrofolate Reductase, subunit A"/>
    <property type="match status" value="1"/>
</dbReference>
<accession>A0A556PT08</accession>
<keyword evidence="6 8" id="KW-0560">Oxidoreductase</keyword>
<keyword evidence="5 8" id="KW-0521">NADP</keyword>
<comment type="catalytic activity">
    <reaction evidence="8">
        <text>(6S)-5,6,7,8-tetrahydrofolate + NADP(+) = 7,8-dihydrofolate + NADPH + H(+)</text>
        <dbReference type="Rhea" id="RHEA:15009"/>
        <dbReference type="ChEBI" id="CHEBI:15378"/>
        <dbReference type="ChEBI" id="CHEBI:57451"/>
        <dbReference type="ChEBI" id="CHEBI:57453"/>
        <dbReference type="ChEBI" id="CHEBI:57783"/>
        <dbReference type="ChEBI" id="CHEBI:58349"/>
        <dbReference type="EC" id="1.5.1.3"/>
    </reaction>
</comment>
<dbReference type="PANTHER" id="PTHR48069">
    <property type="entry name" value="DIHYDROFOLATE REDUCTASE"/>
    <property type="match status" value="1"/>
</dbReference>
<evidence type="ECO:0000256" key="7">
    <source>
        <dbReference type="ARBA" id="ARBA00025067"/>
    </source>
</evidence>
<dbReference type="SUPFAM" id="SSF53597">
    <property type="entry name" value="Dihydrofolate reductase-like"/>
    <property type="match status" value="1"/>
</dbReference>
<dbReference type="Pfam" id="PF00186">
    <property type="entry name" value="DHFR_1"/>
    <property type="match status" value="1"/>
</dbReference>
<dbReference type="AlphaFoldDB" id="A0A556PT08"/>
<comment type="similarity">
    <text evidence="2 8 9">Belongs to the dihydrofolate reductase family.</text>
</comment>
<evidence type="ECO:0000256" key="1">
    <source>
        <dbReference type="ARBA" id="ARBA00004903"/>
    </source>
</evidence>
<keyword evidence="4 8" id="KW-0554">One-carbon metabolism</keyword>
<protein>
    <recommendedName>
        <fullName evidence="3 8">Dihydrofolate reductase</fullName>
        <ecNumber evidence="3 8">1.5.1.3</ecNumber>
    </recommendedName>
</protein>
<evidence type="ECO:0000313" key="11">
    <source>
        <dbReference type="EMBL" id="TSJ67520.1"/>
    </source>
</evidence>
<dbReference type="EMBL" id="VMHE01000001">
    <property type="protein sequence ID" value="TSJ67520.1"/>
    <property type="molecule type" value="Genomic_DNA"/>
</dbReference>